<comment type="caution">
    <text evidence="3">The sequence shown here is derived from an EMBL/GenBank/DDBJ whole genome shotgun (WGS) entry which is preliminary data.</text>
</comment>
<evidence type="ECO:0000313" key="3">
    <source>
        <dbReference type="EMBL" id="ODS02790.1"/>
    </source>
</evidence>
<dbReference type="Pfam" id="PF06904">
    <property type="entry name" value="Extensin-like_C"/>
    <property type="match status" value="2"/>
</dbReference>
<gene>
    <name evidence="3" type="ORF">AUC71_13340</name>
</gene>
<dbReference type="AlphaFoldDB" id="A0A1E3WAP3"/>
<dbReference type="Proteomes" id="UP000095042">
    <property type="component" value="Unassembled WGS sequence"/>
</dbReference>
<reference evidence="3 4" key="1">
    <citation type="journal article" date="2016" name="Environ. Microbiol.">
        <title>New Methyloceanibacter diversity from North Sea sediments includes methanotroph containing solely the soluble methane monooxygenase.</title>
        <authorList>
            <person name="Vekeman B."/>
            <person name="Kerckhof F.M."/>
            <person name="Cremers G."/>
            <person name="de Vos P."/>
            <person name="Vandamme P."/>
            <person name="Boon N."/>
            <person name="Op den Camp H.J."/>
            <person name="Heylen K."/>
        </authorList>
    </citation>
    <scope>NUCLEOTIDE SEQUENCE [LARGE SCALE GENOMIC DNA]</scope>
    <source>
        <strain evidence="3 4">R-67177</strain>
    </source>
</reference>
<dbReference type="InterPro" id="IPR009683">
    <property type="entry name" value="Extensin-like_C"/>
</dbReference>
<evidence type="ECO:0000256" key="1">
    <source>
        <dbReference type="SAM" id="MobiDB-lite"/>
    </source>
</evidence>
<feature type="domain" description="Extensin-like C-terminal" evidence="2">
    <location>
        <begin position="2"/>
        <end position="58"/>
    </location>
</feature>
<proteinExistence type="predicted"/>
<name>A0A1E3WAP3_9HYPH</name>
<sequence>MLGSRVVTLRNASSYKCRNRYGGANTKISEHALANALDISEFVFDSGQRFKVLGNWPYGAVARPIAPEPPLPNPHRVADAAIERAMASEETTGAIVAVSTRPSFGNALAAVTRVKTNPFVRPTPPPVAQPPLSPLPRTSSDSDRKVRTPIAAAKSNPFVSPLPAPGAALPAEEPESEEATSEPSPPRKLQPEDAAAFMRVVHNDACKTFETVLGPAANAAHKDHFHFDMKKRRYVKICE</sequence>
<accession>A0A1E3WAP3</accession>
<feature type="region of interest" description="Disordered" evidence="1">
    <location>
        <begin position="117"/>
        <end position="189"/>
    </location>
</feature>
<keyword evidence="4" id="KW-1185">Reference proteome</keyword>
<evidence type="ECO:0000313" key="4">
    <source>
        <dbReference type="Proteomes" id="UP000095042"/>
    </source>
</evidence>
<protein>
    <recommendedName>
        <fullName evidence="2">Extensin-like C-terminal domain-containing protein</fullName>
    </recommendedName>
</protein>
<dbReference type="EMBL" id="LPWD01000226">
    <property type="protein sequence ID" value="ODS02790.1"/>
    <property type="molecule type" value="Genomic_DNA"/>
</dbReference>
<organism evidence="3 4">
    <name type="scientific">Methyloceanibacter marginalis</name>
    <dbReference type="NCBI Taxonomy" id="1774971"/>
    <lineage>
        <taxon>Bacteria</taxon>
        <taxon>Pseudomonadati</taxon>
        <taxon>Pseudomonadota</taxon>
        <taxon>Alphaproteobacteria</taxon>
        <taxon>Hyphomicrobiales</taxon>
        <taxon>Hyphomicrobiaceae</taxon>
        <taxon>Methyloceanibacter</taxon>
    </lineage>
</organism>
<feature type="domain" description="Extensin-like C-terminal" evidence="2">
    <location>
        <begin position="192"/>
        <end position="238"/>
    </location>
</feature>
<evidence type="ECO:0000259" key="2">
    <source>
        <dbReference type="Pfam" id="PF06904"/>
    </source>
</evidence>
<feature type="compositionally biased region" description="Pro residues" evidence="1">
    <location>
        <begin position="121"/>
        <end position="134"/>
    </location>
</feature>